<evidence type="ECO:0000256" key="1">
    <source>
        <dbReference type="SAM" id="MobiDB-lite"/>
    </source>
</evidence>
<comment type="caution">
    <text evidence="2">The sequence shown here is derived from an EMBL/GenBank/DDBJ whole genome shotgun (WGS) entry which is preliminary data.</text>
</comment>
<keyword evidence="3" id="KW-1185">Reference proteome</keyword>
<accession>A0ABR4MCA4</accession>
<reference evidence="2 3" key="1">
    <citation type="submission" date="2020-05" db="EMBL/GenBank/DDBJ databases">
        <title>Ceratocystis lukuohia genome.</title>
        <authorList>
            <person name="Harrington T.C."/>
            <person name="Kim K."/>
            <person name="Mayers C.G."/>
        </authorList>
    </citation>
    <scope>NUCLEOTIDE SEQUENCE [LARGE SCALE GENOMIC DNA]</scope>
    <source>
        <strain evidence="2 3">C4212</strain>
    </source>
</reference>
<feature type="compositionally biased region" description="Low complexity" evidence="1">
    <location>
        <begin position="281"/>
        <end position="312"/>
    </location>
</feature>
<proteinExistence type="predicted"/>
<sequence>MSIYLSPAQLQCIHIWRNEVHRSCPSPIATQVTFPPPPRTSSGSLRSTTGHGSGSLFNYPSTNAATGMNSITSASGIFHSLSIALQPSPPLDMHALIEQPRRTSRWRRWLNLPPKPQHTNMYTNAAPPLSVSLNTPLDQFPDLVPSSGPPSSINAASAACSRHDSPAGADAGDNSDIGNDDDGAKLRRRHTVSVAVAVPGVDEKPPIIPPVALNLHISDALDSDDDTYSDSSAGGGGHRIKGSRMIEEKQARLRSAQKLLLKTQQLAIQRMEADAAKAGDEAAAQAKTQQAQAQAQAQTQTQTQAHTLPQAQSTPFITL</sequence>
<gene>
    <name evidence="2" type="ORF">HOO65_070367</name>
</gene>
<name>A0ABR4MCA4_9PEZI</name>
<feature type="region of interest" description="Disordered" evidence="1">
    <location>
        <begin position="140"/>
        <end position="183"/>
    </location>
</feature>
<dbReference type="RefSeq" id="XP_070857085.1">
    <property type="nucleotide sequence ID" value="XM_071001316.1"/>
</dbReference>
<feature type="region of interest" description="Disordered" evidence="1">
    <location>
        <begin position="224"/>
        <end position="243"/>
    </location>
</feature>
<dbReference type="EMBL" id="JABSNW010000007">
    <property type="protein sequence ID" value="KAL2885905.1"/>
    <property type="molecule type" value="Genomic_DNA"/>
</dbReference>
<protein>
    <submittedName>
        <fullName evidence="2">Uncharacterized protein</fullName>
    </submittedName>
</protein>
<feature type="region of interest" description="Disordered" evidence="1">
    <location>
        <begin position="279"/>
        <end position="319"/>
    </location>
</feature>
<feature type="compositionally biased region" description="Low complexity" evidence="1">
    <location>
        <begin position="167"/>
        <end position="177"/>
    </location>
</feature>
<feature type="region of interest" description="Disordered" evidence="1">
    <location>
        <begin position="29"/>
        <end position="54"/>
    </location>
</feature>
<dbReference type="Proteomes" id="UP001610728">
    <property type="component" value="Unassembled WGS sequence"/>
</dbReference>
<feature type="compositionally biased region" description="Low complexity" evidence="1">
    <location>
        <begin position="40"/>
        <end position="54"/>
    </location>
</feature>
<dbReference type="GeneID" id="98120472"/>
<organism evidence="2 3">
    <name type="scientific">Ceratocystis lukuohia</name>
    <dbReference type="NCBI Taxonomy" id="2019550"/>
    <lineage>
        <taxon>Eukaryota</taxon>
        <taxon>Fungi</taxon>
        <taxon>Dikarya</taxon>
        <taxon>Ascomycota</taxon>
        <taxon>Pezizomycotina</taxon>
        <taxon>Sordariomycetes</taxon>
        <taxon>Hypocreomycetidae</taxon>
        <taxon>Microascales</taxon>
        <taxon>Ceratocystidaceae</taxon>
        <taxon>Ceratocystis</taxon>
    </lineage>
</organism>
<evidence type="ECO:0000313" key="2">
    <source>
        <dbReference type="EMBL" id="KAL2885905.1"/>
    </source>
</evidence>
<evidence type="ECO:0000313" key="3">
    <source>
        <dbReference type="Proteomes" id="UP001610728"/>
    </source>
</evidence>